<dbReference type="OrthoDB" id="9806179at2"/>
<evidence type="ECO:0000256" key="1">
    <source>
        <dbReference type="ARBA" id="ARBA00009333"/>
    </source>
</evidence>
<comment type="cofactor">
    <cofactor evidence="9">
        <name>FAD</name>
        <dbReference type="ChEBI" id="CHEBI:57692"/>
    </cofactor>
    <text evidence="9">Binds 1 FAD per subunit.</text>
</comment>
<dbReference type="Gene3D" id="3.50.50.60">
    <property type="entry name" value="FAD/NAD(P)-binding domain"/>
    <property type="match status" value="2"/>
</dbReference>
<dbReference type="InterPro" id="IPR023753">
    <property type="entry name" value="FAD/NAD-binding_dom"/>
</dbReference>
<accession>W6TUT6</accession>
<comment type="catalytic activity">
    <reaction evidence="8">
        <text>[thioredoxin]-dithiol + NADP(+) = [thioredoxin]-disulfide + NADPH + H(+)</text>
        <dbReference type="Rhea" id="RHEA:20345"/>
        <dbReference type="Rhea" id="RHEA-COMP:10698"/>
        <dbReference type="Rhea" id="RHEA-COMP:10700"/>
        <dbReference type="ChEBI" id="CHEBI:15378"/>
        <dbReference type="ChEBI" id="CHEBI:29950"/>
        <dbReference type="ChEBI" id="CHEBI:50058"/>
        <dbReference type="ChEBI" id="CHEBI:57783"/>
        <dbReference type="ChEBI" id="CHEBI:58349"/>
        <dbReference type="EC" id="1.8.1.9"/>
    </reaction>
</comment>
<proteinExistence type="inferred from homology"/>
<comment type="similarity">
    <text evidence="1 8">Belongs to the class-II pyridine nucleotide-disulfide oxidoreductase family.</text>
</comment>
<evidence type="ECO:0000256" key="2">
    <source>
        <dbReference type="ARBA" id="ARBA00018719"/>
    </source>
</evidence>
<dbReference type="PRINTS" id="PR00469">
    <property type="entry name" value="PNDRDTASEII"/>
</dbReference>
<dbReference type="PANTHER" id="PTHR48105">
    <property type="entry name" value="THIOREDOXIN REDUCTASE 1-RELATED-RELATED"/>
    <property type="match status" value="1"/>
</dbReference>
<keyword evidence="4 8" id="KW-0274">FAD</keyword>
<evidence type="ECO:0000313" key="12">
    <source>
        <dbReference type="Proteomes" id="UP000019112"/>
    </source>
</evidence>
<evidence type="ECO:0000313" key="11">
    <source>
        <dbReference type="EMBL" id="ETZ07507.1"/>
    </source>
</evidence>
<evidence type="ECO:0000256" key="9">
    <source>
        <dbReference type="RuleBase" id="RU003881"/>
    </source>
</evidence>
<reference evidence="11 12" key="1">
    <citation type="journal article" date="2014" name="FEMS Microbiol. Lett.">
        <title>Draft genome sequences of three Holospora species (Holospora obtusa, Holospora undulata, and Holospora elegans), endonuclear symbiotic bacteria of the ciliate Paramecium caudatum.</title>
        <authorList>
            <person name="Dohra H."/>
            <person name="Tanaka K."/>
            <person name="Suzuki T."/>
            <person name="Fujishima M."/>
            <person name="Suzuki H."/>
        </authorList>
    </citation>
    <scope>NUCLEOTIDE SEQUENCE [LARGE SCALE GENOMIC DNA]</scope>
    <source>
        <strain evidence="11 12">F1</strain>
    </source>
</reference>
<keyword evidence="5 8" id="KW-0560">Oxidoreductase</keyword>
<evidence type="ECO:0000256" key="5">
    <source>
        <dbReference type="ARBA" id="ARBA00023002"/>
    </source>
</evidence>
<dbReference type="EMBL" id="AWTR02000039">
    <property type="protein sequence ID" value="ETZ07507.1"/>
    <property type="molecule type" value="Genomic_DNA"/>
</dbReference>
<feature type="domain" description="FAD/NAD(P)-binding" evidence="10">
    <location>
        <begin position="3"/>
        <end position="291"/>
    </location>
</feature>
<dbReference type="RefSeq" id="WP_021827657.1">
    <property type="nucleotide sequence ID" value="NZ_AWTR02000039.1"/>
</dbReference>
<dbReference type="SUPFAM" id="SSF51905">
    <property type="entry name" value="FAD/NAD(P)-binding domain"/>
    <property type="match status" value="1"/>
</dbReference>
<comment type="caution">
    <text evidence="11">The sequence shown here is derived from an EMBL/GenBank/DDBJ whole genome shotgun (WGS) entry which is preliminary data.</text>
</comment>
<dbReference type="InterPro" id="IPR008255">
    <property type="entry name" value="Pyr_nucl-diS_OxRdtase_2_AS"/>
</dbReference>
<dbReference type="Pfam" id="PF07992">
    <property type="entry name" value="Pyr_redox_2"/>
    <property type="match status" value="1"/>
</dbReference>
<dbReference type="GO" id="GO:0019430">
    <property type="term" value="P:removal of superoxide radicals"/>
    <property type="evidence" value="ECO:0007669"/>
    <property type="project" value="UniProtKB-UniRule"/>
</dbReference>
<dbReference type="InterPro" id="IPR005982">
    <property type="entry name" value="Thioredox_Rdtase"/>
</dbReference>
<organism evidence="11 12">
    <name type="scientific">Holospora obtusa F1</name>
    <dbReference type="NCBI Taxonomy" id="1399147"/>
    <lineage>
        <taxon>Bacteria</taxon>
        <taxon>Pseudomonadati</taxon>
        <taxon>Pseudomonadota</taxon>
        <taxon>Alphaproteobacteria</taxon>
        <taxon>Holosporales</taxon>
        <taxon>Holosporaceae</taxon>
        <taxon>Holospora</taxon>
    </lineage>
</organism>
<gene>
    <name evidence="11" type="ORF">P618_200296</name>
</gene>
<keyword evidence="3 8" id="KW-0285">Flavoprotein</keyword>
<evidence type="ECO:0000256" key="6">
    <source>
        <dbReference type="ARBA" id="ARBA00023157"/>
    </source>
</evidence>
<keyword evidence="9" id="KW-0521">NADP</keyword>
<dbReference type="STRING" id="1399147.P618_200296"/>
<keyword evidence="12" id="KW-1185">Reference proteome</keyword>
<evidence type="ECO:0000256" key="4">
    <source>
        <dbReference type="ARBA" id="ARBA00022827"/>
    </source>
</evidence>
<dbReference type="InterPro" id="IPR036188">
    <property type="entry name" value="FAD/NAD-bd_sf"/>
</dbReference>
<evidence type="ECO:0000259" key="10">
    <source>
        <dbReference type="Pfam" id="PF07992"/>
    </source>
</evidence>
<dbReference type="GO" id="GO:0005737">
    <property type="term" value="C:cytoplasm"/>
    <property type="evidence" value="ECO:0007669"/>
    <property type="project" value="InterPro"/>
</dbReference>
<evidence type="ECO:0000256" key="7">
    <source>
        <dbReference type="ARBA" id="ARBA00023284"/>
    </source>
</evidence>
<dbReference type="PROSITE" id="PS00573">
    <property type="entry name" value="PYRIDINE_REDOX_2"/>
    <property type="match status" value="1"/>
</dbReference>
<dbReference type="EC" id="1.8.1.9" evidence="8"/>
<comment type="subunit">
    <text evidence="8">Homodimer.</text>
</comment>
<protein>
    <recommendedName>
        <fullName evidence="2 8">Thioredoxin reductase</fullName>
        <ecNumber evidence="8">1.8.1.9</ecNumber>
    </recommendedName>
</protein>
<evidence type="ECO:0000256" key="3">
    <source>
        <dbReference type="ARBA" id="ARBA00022630"/>
    </source>
</evidence>
<dbReference type="GO" id="GO:0004791">
    <property type="term" value="F:thioredoxin-disulfide reductase (NADPH) activity"/>
    <property type="evidence" value="ECO:0007669"/>
    <property type="project" value="UniProtKB-UniRule"/>
</dbReference>
<dbReference type="PRINTS" id="PR00368">
    <property type="entry name" value="FADPNR"/>
</dbReference>
<keyword evidence="7 8" id="KW-0676">Redox-active center</keyword>
<sequence length="309" mass="33799">MYHVGIIGSGPAGLTAAIYLSRGGIKTTLWSGSEPGGQLTLTTEVENYPGFGTPVLGSVLMQEMMKQAQACGTVILSDTVFDFKQEQKKFIVQTHYDDTVCDALIIATGAKAQWLGLESEERFRGYGVSSCAVCDGRFFKDRVVAVIGGGNTAAEEAIYLSNQCSQVLLIHRREQLRAEKILQNRIFEKPNIRVLWNHVLEEVVGIESPYKQVTGISVRNVVSQHFHQLEVNGVFIAIGHKPETHWMHGKIELDERGYIVCPPGNTKTSIPGVFAAGDVMDSVYRQAVTAAGFGCMAALEAVNFLETEN</sequence>
<dbReference type="NCBIfam" id="TIGR01292">
    <property type="entry name" value="TRX_reduct"/>
    <property type="match status" value="1"/>
</dbReference>
<dbReference type="Proteomes" id="UP000019112">
    <property type="component" value="Unassembled WGS sequence"/>
</dbReference>
<keyword evidence="6" id="KW-1015">Disulfide bond</keyword>
<dbReference type="eggNOG" id="COG0492">
    <property type="taxonomic scope" value="Bacteria"/>
</dbReference>
<dbReference type="InterPro" id="IPR050097">
    <property type="entry name" value="Ferredoxin-NADP_redctase_2"/>
</dbReference>
<evidence type="ECO:0000256" key="8">
    <source>
        <dbReference type="RuleBase" id="RU003880"/>
    </source>
</evidence>
<dbReference type="AlphaFoldDB" id="W6TUT6"/>
<name>W6TUT6_HOLOB</name>